<dbReference type="EMBL" id="KN834783">
    <property type="protein sequence ID" value="KIK58714.1"/>
    <property type="molecule type" value="Genomic_DNA"/>
</dbReference>
<name>A0A0D0C892_9AGAR</name>
<evidence type="ECO:0000256" key="1">
    <source>
        <dbReference type="SAM" id="MobiDB-lite"/>
    </source>
</evidence>
<evidence type="ECO:0000313" key="3">
    <source>
        <dbReference type="Proteomes" id="UP000053593"/>
    </source>
</evidence>
<sequence>MTLKIVLAEGAFGLGVEFIYDPTPHYDLSSLSFPTPPSNPKINPDDKDEDDNPDPTGGTTTSAIPTSTCSNSSSSNPPPPPTLTFPTASFALCAAAANALAVVN</sequence>
<feature type="compositionally biased region" description="Low complexity" evidence="1">
    <location>
        <begin position="54"/>
        <end position="75"/>
    </location>
</feature>
<proteinExistence type="predicted"/>
<dbReference type="HOGENOM" id="CLU_2250458_0_0_1"/>
<dbReference type="AlphaFoldDB" id="A0A0D0C892"/>
<accession>A0A0D0C892</accession>
<protein>
    <submittedName>
        <fullName evidence="2">Uncharacterized protein</fullName>
    </submittedName>
</protein>
<dbReference type="Proteomes" id="UP000053593">
    <property type="component" value="Unassembled WGS sequence"/>
</dbReference>
<organism evidence="2 3">
    <name type="scientific">Collybiopsis luxurians FD-317 M1</name>
    <dbReference type="NCBI Taxonomy" id="944289"/>
    <lineage>
        <taxon>Eukaryota</taxon>
        <taxon>Fungi</taxon>
        <taxon>Dikarya</taxon>
        <taxon>Basidiomycota</taxon>
        <taxon>Agaricomycotina</taxon>
        <taxon>Agaricomycetes</taxon>
        <taxon>Agaricomycetidae</taxon>
        <taxon>Agaricales</taxon>
        <taxon>Marasmiineae</taxon>
        <taxon>Omphalotaceae</taxon>
        <taxon>Collybiopsis</taxon>
        <taxon>Collybiopsis luxurians</taxon>
    </lineage>
</organism>
<reference evidence="2 3" key="1">
    <citation type="submission" date="2014-04" db="EMBL/GenBank/DDBJ databases">
        <title>Evolutionary Origins and Diversification of the Mycorrhizal Mutualists.</title>
        <authorList>
            <consortium name="DOE Joint Genome Institute"/>
            <consortium name="Mycorrhizal Genomics Consortium"/>
            <person name="Kohler A."/>
            <person name="Kuo A."/>
            <person name="Nagy L.G."/>
            <person name="Floudas D."/>
            <person name="Copeland A."/>
            <person name="Barry K.W."/>
            <person name="Cichocki N."/>
            <person name="Veneault-Fourrey C."/>
            <person name="LaButti K."/>
            <person name="Lindquist E.A."/>
            <person name="Lipzen A."/>
            <person name="Lundell T."/>
            <person name="Morin E."/>
            <person name="Murat C."/>
            <person name="Riley R."/>
            <person name="Ohm R."/>
            <person name="Sun H."/>
            <person name="Tunlid A."/>
            <person name="Henrissat B."/>
            <person name="Grigoriev I.V."/>
            <person name="Hibbett D.S."/>
            <person name="Martin F."/>
        </authorList>
    </citation>
    <scope>NUCLEOTIDE SEQUENCE [LARGE SCALE GENOMIC DNA]</scope>
    <source>
        <strain evidence="2 3">FD-317 M1</strain>
    </source>
</reference>
<keyword evidence="3" id="KW-1185">Reference proteome</keyword>
<feature type="region of interest" description="Disordered" evidence="1">
    <location>
        <begin position="29"/>
        <end position="84"/>
    </location>
</feature>
<evidence type="ECO:0000313" key="2">
    <source>
        <dbReference type="EMBL" id="KIK58714.1"/>
    </source>
</evidence>
<gene>
    <name evidence="2" type="ORF">GYMLUDRAFT_245808</name>
</gene>